<proteinExistence type="predicted"/>
<dbReference type="EMBL" id="QTSX02000740">
    <property type="protein sequence ID" value="KAJ9085885.1"/>
    <property type="molecule type" value="Genomic_DNA"/>
</dbReference>
<organism evidence="1 2">
    <name type="scientific">Entomophthora muscae</name>
    <dbReference type="NCBI Taxonomy" id="34485"/>
    <lineage>
        <taxon>Eukaryota</taxon>
        <taxon>Fungi</taxon>
        <taxon>Fungi incertae sedis</taxon>
        <taxon>Zoopagomycota</taxon>
        <taxon>Entomophthoromycotina</taxon>
        <taxon>Entomophthoromycetes</taxon>
        <taxon>Entomophthorales</taxon>
        <taxon>Entomophthoraceae</taxon>
        <taxon>Entomophthora</taxon>
    </lineage>
</organism>
<accession>A0ACC2UFQ6</accession>
<comment type="caution">
    <text evidence="1">The sequence shown here is derived from an EMBL/GenBank/DDBJ whole genome shotgun (WGS) entry which is preliminary data.</text>
</comment>
<dbReference type="Proteomes" id="UP001165960">
    <property type="component" value="Unassembled WGS sequence"/>
</dbReference>
<evidence type="ECO:0000313" key="1">
    <source>
        <dbReference type="EMBL" id="KAJ9085885.1"/>
    </source>
</evidence>
<keyword evidence="2" id="KW-1185">Reference proteome</keyword>
<name>A0ACC2UFQ6_9FUNG</name>
<gene>
    <name evidence="1" type="ORF">DSO57_1009463</name>
</gene>
<sequence>MLSKSFFLPVLLALGTHLAEHTPNGVPYHPSKANIHKHPLDRRDYMGLELNNGIKVFLISDPKATKAVLSLGVATGPLDDPDDVPGLAHFTEHLILHGSKKYPGPYHFQEFLDHNNGEKGVHTEAASTTYHFSIDRNALETAMDIFVEFFIHPEFNATTIQKEITTVNYEYQHNKQFKRASFRHTALAALNSTHKATRFACGNYETLAIKPASQGVNIRDLVVSHYLKYYSSNTMHLVIIGKEDIETLKEMVIPRFSKIPNRNLTPEHRGSPFNTTNMAMEVLIDPKSSLSKTTLRFVLAPASFLYSKAYLKYIKHLVESFEEGGFLNVLETRHPNVLCLFNIDKIKDGYSILDFYFIAVKDDFDKYEIIKLVFAYLNAIKTQGITPERYAAFIQNSRITNPDYSLSTRYTDKLVSRLQFGADFSNLLDYYSSETPAFDKHLLTQAVSSLNTSNFIIYDVKSFKGPAITEPWYGFNYSSSRLDLAFLQRLDTISAEEYEIKLPKIKSSELEAVSEVTFKSISLLANNSVGYVETFTAAAKAERYFKLEFYLGNSRSPNLLAYRDLLKEALETLLSSALEEDPAQKIEFRLEAVDRSVSLILEEEEGKVFSIVSSLAHALKSHANSVEMYVSSKSRYMKSVEDSDFEDFYNPTIRWMAMMDPFFRNDQQRAIAVNGTTFHGYALFLDDLHSCLRFNIVGSSHYSGSFLTELKAHVEIIFSLDPSSTPYLPMTVPRFSLRGDFVYIEKELKENSFVLYYLHMYDSGAVQDLALAKVVGDLVQSPFFFQLQTNEQLGYTVVASLGQDISGGGIVGKIQSDRPAIYLESRIEAFMEKFVQEIRTIPEQKLQATISNLINVHEITLAEYLSTTDDKWSRMKRAAAKMEQANIILKELPLITRDRLVEFMESRLLRSSPHRLKFSIHVNPRTLGLLRPIDSSLVECGTVITNFTNWQDTAFTLH</sequence>
<reference evidence="1" key="1">
    <citation type="submission" date="2022-04" db="EMBL/GenBank/DDBJ databases">
        <title>Genome of the entomopathogenic fungus Entomophthora muscae.</title>
        <authorList>
            <person name="Elya C."/>
            <person name="Lovett B.R."/>
            <person name="Lee E."/>
            <person name="Macias A.M."/>
            <person name="Hajek A.E."/>
            <person name="De Bivort B.L."/>
            <person name="Kasson M.T."/>
            <person name="De Fine Licht H.H."/>
            <person name="Stajich J.E."/>
        </authorList>
    </citation>
    <scope>NUCLEOTIDE SEQUENCE</scope>
    <source>
        <strain evidence="1">Berkeley</strain>
    </source>
</reference>
<protein>
    <submittedName>
        <fullName evidence="1">Uncharacterized protein</fullName>
    </submittedName>
</protein>
<evidence type="ECO:0000313" key="2">
    <source>
        <dbReference type="Proteomes" id="UP001165960"/>
    </source>
</evidence>